<keyword evidence="2" id="KW-1185">Reference proteome</keyword>
<dbReference type="AlphaFoldDB" id="A0AA35IV06"/>
<evidence type="ECO:0000313" key="2">
    <source>
        <dbReference type="Proteomes" id="UP001161438"/>
    </source>
</evidence>
<accession>A0AA35IV06</accession>
<name>A0AA35IV06_SACMI</name>
<evidence type="ECO:0000313" key="1">
    <source>
        <dbReference type="EMBL" id="CAI4037419.1"/>
    </source>
</evidence>
<protein>
    <submittedName>
        <fullName evidence="1">Uncharacterized protein</fullName>
    </submittedName>
</protein>
<proteinExistence type="predicted"/>
<dbReference type="EMBL" id="OX365758">
    <property type="protein sequence ID" value="CAI4037419.1"/>
    <property type="molecule type" value="Genomic_DNA"/>
</dbReference>
<dbReference type="GeneID" id="80916632"/>
<organism evidence="1 2">
    <name type="scientific">Saccharomyces mikatae IFO 1815</name>
    <dbReference type="NCBI Taxonomy" id="226126"/>
    <lineage>
        <taxon>Eukaryota</taxon>
        <taxon>Fungi</taxon>
        <taxon>Dikarya</taxon>
        <taxon>Ascomycota</taxon>
        <taxon>Saccharomycotina</taxon>
        <taxon>Saccharomycetes</taxon>
        <taxon>Saccharomycetales</taxon>
        <taxon>Saccharomycetaceae</taxon>
        <taxon>Saccharomyces</taxon>
    </lineage>
</organism>
<reference evidence="1" key="1">
    <citation type="submission" date="2022-10" db="EMBL/GenBank/DDBJ databases">
        <authorList>
            <person name="Byrne P K."/>
        </authorList>
    </citation>
    <scope>NUCLEOTIDE SEQUENCE</scope>
    <source>
        <strain evidence="1">IFO1815</strain>
    </source>
</reference>
<sequence length="553" mass="64455">MLNNISSSGNINVQYEQNINGRLKNDKTPTKSFNANVEYTICNYNSFESYEERVVLNTMKTCSNYQKGDILIEILQPVMNRTINTRISKSKKNNPEYKSGVLSPEDEAESLMKKTKFLKRKSNHHKERHDWSRLSTSNICKILEDISGKKDRTRVQSSLLQEKIYPQKVCNQKIKENNQNWSQIPNEDICALIERIASRRSKPLKRTNHPDYQVKEITDAIDAAGDCMRKVEGMQTLLVKDEGSCENSRRRDFNSKSIIPNTISLPFQKDRKQLRSTLQRKRKSLVTISGTHHGKFIMRELDNESIVKLNCPVNRFFNQEKVILNHSFHHEIIVYTYTALQFKVENNIWKLRKSPIQLLEPGVINTTNILHPVSVPQGLYGDFTVFLSKNLTDPKKFIDGCCFSLQELRSLTCAFGTYQKNELHHRIAYHTTTIEMDYYSSTQYEKKKPHKNAIFRNRTHANSWLTPKKVCVHRLDSAGCSHRFQPAEKKENHKDVNSLQGNDTRQRNIISDLRNFFLKFYCNGCSKKTDLSKILFYDDFTEKWVKMGELVHH</sequence>
<dbReference type="Proteomes" id="UP001161438">
    <property type="component" value="Chromosome 2"/>
</dbReference>
<gene>
    <name evidence="1" type="primary">SMKI02G2940</name>
    <name evidence="1" type="ORF">SMKI_02G2940</name>
</gene>
<dbReference type="RefSeq" id="XP_056080536.1">
    <property type="nucleotide sequence ID" value="XM_056224397.1"/>
</dbReference>